<proteinExistence type="predicted"/>
<gene>
    <name evidence="1" type="ORF">GCM10011363_35430</name>
</gene>
<dbReference type="PANTHER" id="PTHR34129">
    <property type="entry name" value="BLR1139 PROTEIN"/>
    <property type="match status" value="1"/>
</dbReference>
<dbReference type="Gene3D" id="3.20.170.20">
    <property type="entry name" value="Protein of unknown function DUF952"/>
    <property type="match status" value="1"/>
</dbReference>
<comment type="caution">
    <text evidence="1">The sequence shown here is derived from an EMBL/GenBank/DDBJ whole genome shotgun (WGS) entry which is preliminary data.</text>
</comment>
<evidence type="ECO:0008006" key="3">
    <source>
        <dbReference type="Google" id="ProtNLM"/>
    </source>
</evidence>
<accession>A0ABQ1KZF7</accession>
<dbReference type="EMBL" id="BMFC01000011">
    <property type="protein sequence ID" value="GGC15941.1"/>
    <property type="molecule type" value="Genomic_DNA"/>
</dbReference>
<keyword evidence="2" id="KW-1185">Reference proteome</keyword>
<dbReference type="InterPro" id="IPR009297">
    <property type="entry name" value="DUF952"/>
</dbReference>
<dbReference type="PANTHER" id="PTHR34129:SF1">
    <property type="entry name" value="DUF952 DOMAIN-CONTAINING PROTEIN"/>
    <property type="match status" value="1"/>
</dbReference>
<dbReference type="Proteomes" id="UP000645462">
    <property type="component" value="Unassembled WGS sequence"/>
</dbReference>
<evidence type="ECO:0000313" key="1">
    <source>
        <dbReference type="EMBL" id="GGC15941.1"/>
    </source>
</evidence>
<dbReference type="SUPFAM" id="SSF56399">
    <property type="entry name" value="ADP-ribosylation"/>
    <property type="match status" value="1"/>
</dbReference>
<dbReference type="Pfam" id="PF06108">
    <property type="entry name" value="DUF952"/>
    <property type="match status" value="1"/>
</dbReference>
<organism evidence="1 2">
    <name type="scientific">Marivita lacus</name>
    <dbReference type="NCBI Taxonomy" id="1323742"/>
    <lineage>
        <taxon>Bacteria</taxon>
        <taxon>Pseudomonadati</taxon>
        <taxon>Pseudomonadota</taxon>
        <taxon>Alphaproteobacteria</taxon>
        <taxon>Rhodobacterales</taxon>
        <taxon>Roseobacteraceae</taxon>
        <taxon>Marivita</taxon>
    </lineage>
</organism>
<evidence type="ECO:0000313" key="2">
    <source>
        <dbReference type="Proteomes" id="UP000645462"/>
    </source>
</evidence>
<name>A0ABQ1KZF7_9RHOB</name>
<sequence length="136" mass="14973">MRMGRKFNRQMTMLDLTRRTGHIAGMIYKILRSEEWAALQADGETAGAPIDVADGYVHFSTAEQVRETASKHFGGAEGLMLLAYDEAAMTGDLQWEPSRGGALFPHLYGPLRLADVVWAKPLPVQGDGHVFPDDLS</sequence>
<protein>
    <recommendedName>
        <fullName evidence="3">DUF952 domain-containing protein</fullName>
    </recommendedName>
</protein>
<reference evidence="2" key="1">
    <citation type="journal article" date="2019" name="Int. J. Syst. Evol. Microbiol.">
        <title>The Global Catalogue of Microorganisms (GCM) 10K type strain sequencing project: providing services to taxonomists for standard genome sequencing and annotation.</title>
        <authorList>
            <consortium name="The Broad Institute Genomics Platform"/>
            <consortium name="The Broad Institute Genome Sequencing Center for Infectious Disease"/>
            <person name="Wu L."/>
            <person name="Ma J."/>
        </authorList>
    </citation>
    <scope>NUCLEOTIDE SEQUENCE [LARGE SCALE GENOMIC DNA]</scope>
    <source>
        <strain evidence="2">CGMCC 1.12478</strain>
    </source>
</reference>